<dbReference type="Pfam" id="PF13340">
    <property type="entry name" value="DUF4096"/>
    <property type="match status" value="1"/>
</dbReference>
<dbReference type="InterPro" id="IPR025161">
    <property type="entry name" value="IS402-like_dom"/>
</dbReference>
<accession>A0A6L3T4P5</accession>
<dbReference type="AlphaFoldDB" id="A0A6L3T4P5"/>
<proteinExistence type="predicted"/>
<evidence type="ECO:0000313" key="3">
    <source>
        <dbReference type="Proteomes" id="UP000474159"/>
    </source>
</evidence>
<evidence type="ECO:0000259" key="1">
    <source>
        <dbReference type="Pfam" id="PF13340"/>
    </source>
</evidence>
<dbReference type="RefSeq" id="WP_151001176.1">
    <property type="nucleotide sequence ID" value="NZ_BPQY01000409.1"/>
</dbReference>
<gene>
    <name evidence="2" type="ORF">F6X53_15910</name>
</gene>
<reference evidence="2 3" key="1">
    <citation type="submission" date="2019-09" db="EMBL/GenBank/DDBJ databases">
        <title>YIM 48816 draft genome.</title>
        <authorList>
            <person name="Jiang L."/>
        </authorList>
    </citation>
    <scope>NUCLEOTIDE SEQUENCE [LARGE SCALE GENOMIC DNA]</scope>
    <source>
        <strain evidence="2 3">YIM 48816</strain>
    </source>
</reference>
<feature type="domain" description="Insertion element IS402-like" evidence="1">
    <location>
        <begin position="24"/>
        <end position="92"/>
    </location>
</feature>
<dbReference type="PANTHER" id="PTHR46637">
    <property type="entry name" value="TIS1421-TRANSPOSASE PROTEIN A"/>
    <property type="match status" value="1"/>
</dbReference>
<sequence>MLPHDPSAEHAALCLPPEERLFWLSNAQWELADRYFPRGATRHGDTRMILSGILYVLLSGCRWQDCPKNYGTRTAVYQAFRRWRHRPFWTQMLLALAEAGWVCEAHALDPLALTLSRPARHGRKIDRGWRQTRRKWLAERTMRASVTATE</sequence>
<dbReference type="OrthoDB" id="9798237at2"/>
<name>A0A6L3T4P5_9HYPH</name>
<organism evidence="2 3">
    <name type="scientific">Methylobacterium soli</name>
    <dbReference type="NCBI Taxonomy" id="553447"/>
    <lineage>
        <taxon>Bacteria</taxon>
        <taxon>Pseudomonadati</taxon>
        <taxon>Pseudomonadota</taxon>
        <taxon>Alphaproteobacteria</taxon>
        <taxon>Hyphomicrobiales</taxon>
        <taxon>Methylobacteriaceae</taxon>
        <taxon>Methylobacterium</taxon>
    </lineage>
</organism>
<dbReference type="Proteomes" id="UP000474159">
    <property type="component" value="Unassembled WGS sequence"/>
</dbReference>
<dbReference type="InterPro" id="IPR052909">
    <property type="entry name" value="Transposase_6_like"/>
</dbReference>
<dbReference type="PANTHER" id="PTHR46637:SF1">
    <property type="entry name" value="BLL5188 PROTEIN"/>
    <property type="match status" value="1"/>
</dbReference>
<protein>
    <submittedName>
        <fullName evidence="2">Transposase</fullName>
    </submittedName>
</protein>
<dbReference type="EMBL" id="VZZK01000015">
    <property type="protein sequence ID" value="KAB1078236.1"/>
    <property type="molecule type" value="Genomic_DNA"/>
</dbReference>
<keyword evidence="3" id="KW-1185">Reference proteome</keyword>
<evidence type="ECO:0000313" key="2">
    <source>
        <dbReference type="EMBL" id="KAB1078236.1"/>
    </source>
</evidence>
<comment type="caution">
    <text evidence="2">The sequence shown here is derived from an EMBL/GenBank/DDBJ whole genome shotgun (WGS) entry which is preliminary data.</text>
</comment>